<evidence type="ECO:0000256" key="3">
    <source>
        <dbReference type="ARBA" id="ARBA00022679"/>
    </source>
</evidence>
<evidence type="ECO:0000259" key="5">
    <source>
        <dbReference type="Pfam" id="PF00588"/>
    </source>
</evidence>
<evidence type="ECO:0000313" key="6">
    <source>
        <dbReference type="EMBL" id="HEU97765.1"/>
    </source>
</evidence>
<dbReference type="InterPro" id="IPR001537">
    <property type="entry name" value="SpoU_MeTrfase"/>
</dbReference>
<dbReference type="EMBL" id="DSFE01000061">
    <property type="protein sequence ID" value="HEU97765.1"/>
    <property type="molecule type" value="Genomic_DNA"/>
</dbReference>
<dbReference type="CDD" id="cd18093">
    <property type="entry name" value="SpoU-like_TrmJ"/>
    <property type="match status" value="1"/>
</dbReference>
<evidence type="ECO:0000256" key="4">
    <source>
        <dbReference type="ARBA" id="ARBA00022691"/>
    </source>
</evidence>
<sequence length="235" mass="26353">MDSLRIVLVDTEGSINLGMILRLSANFGAKEIFLVSSRTYNEEEILKYAVRASYLYSSIVRVSSLDEALSECDVRICTTAKAREEDVLRNNVPSTKLPELVSKYRKVCLVFGRESTGLTREELSKCDFSSTIPTSEEYPALNLANSVAIYLYELLSRSRSEKLGIEAAGRSQIEGAVSAFSGISSHVLKDPHKRERAERAFRQIAFRAAPSEREIKIVAHVLRRALRRIESCQSK</sequence>
<evidence type="ECO:0000256" key="1">
    <source>
        <dbReference type="ARBA" id="ARBA00007228"/>
    </source>
</evidence>
<keyword evidence="2 6" id="KW-0489">Methyltransferase</keyword>
<keyword evidence="4" id="KW-0949">S-adenosyl-L-methionine</keyword>
<protein>
    <submittedName>
        <fullName evidence="6">rRNA methyltransferase</fullName>
    </submittedName>
</protein>
<dbReference type="Proteomes" id="UP000885664">
    <property type="component" value="Unassembled WGS sequence"/>
</dbReference>
<gene>
    <name evidence="6" type="ORF">ENO36_02785</name>
</gene>
<comment type="similarity">
    <text evidence="1">Belongs to the class IV-like SAM-binding methyltransferase superfamily. RNA methyltransferase TrmH family.</text>
</comment>
<reference evidence="6" key="1">
    <citation type="journal article" date="2020" name="mSystems">
        <title>Genome- and Community-Level Interaction Insights into Carbon Utilization and Element Cycling Functions of Hydrothermarchaeota in Hydrothermal Sediment.</title>
        <authorList>
            <person name="Zhou Z."/>
            <person name="Liu Y."/>
            <person name="Xu W."/>
            <person name="Pan J."/>
            <person name="Luo Z.H."/>
            <person name="Li M."/>
        </authorList>
    </citation>
    <scope>NUCLEOTIDE SEQUENCE [LARGE SCALE GENOMIC DNA]</scope>
    <source>
        <strain evidence="6">SpSt-1259</strain>
    </source>
</reference>
<evidence type="ECO:0000256" key="2">
    <source>
        <dbReference type="ARBA" id="ARBA00022603"/>
    </source>
</evidence>
<dbReference type="PANTHER" id="PTHR42786">
    <property type="entry name" value="TRNA/RRNA METHYLTRANSFERASE"/>
    <property type="match status" value="1"/>
</dbReference>
<dbReference type="PIRSF" id="PIRSF004808">
    <property type="entry name" value="LasT"/>
    <property type="match status" value="1"/>
</dbReference>
<dbReference type="GO" id="GO:0008173">
    <property type="term" value="F:RNA methyltransferase activity"/>
    <property type="evidence" value="ECO:0007669"/>
    <property type="project" value="InterPro"/>
</dbReference>
<dbReference type="InterPro" id="IPR004384">
    <property type="entry name" value="RNA_MeTrfase_TrmJ/LasT"/>
</dbReference>
<dbReference type="AlphaFoldDB" id="A0A7C2UQV7"/>
<dbReference type="SUPFAM" id="SSF75217">
    <property type="entry name" value="alpha/beta knot"/>
    <property type="match status" value="1"/>
</dbReference>
<proteinExistence type="inferred from homology"/>
<dbReference type="GO" id="GO:0003723">
    <property type="term" value="F:RNA binding"/>
    <property type="evidence" value="ECO:0007669"/>
    <property type="project" value="InterPro"/>
</dbReference>
<dbReference type="Gene3D" id="3.40.1280.10">
    <property type="match status" value="1"/>
</dbReference>
<accession>A0A7C2UQV7</accession>
<dbReference type="InterPro" id="IPR029026">
    <property type="entry name" value="tRNA_m1G_MTases_N"/>
</dbReference>
<comment type="caution">
    <text evidence="6">The sequence shown here is derived from an EMBL/GenBank/DDBJ whole genome shotgun (WGS) entry which is preliminary data.</text>
</comment>
<dbReference type="Pfam" id="PF00588">
    <property type="entry name" value="SpoU_methylase"/>
    <property type="match status" value="1"/>
</dbReference>
<dbReference type="PANTHER" id="PTHR42786:SF2">
    <property type="entry name" value="TRNA (CYTIDINE_URIDINE-2'-O-)-METHYLTRANSFERASE TRMJ"/>
    <property type="match status" value="1"/>
</dbReference>
<dbReference type="GO" id="GO:0005829">
    <property type="term" value="C:cytosol"/>
    <property type="evidence" value="ECO:0007669"/>
    <property type="project" value="TreeGrafter"/>
</dbReference>
<organism evidence="6">
    <name type="scientific">Fervidicoccus fontis</name>
    <dbReference type="NCBI Taxonomy" id="683846"/>
    <lineage>
        <taxon>Archaea</taxon>
        <taxon>Thermoproteota</taxon>
        <taxon>Thermoprotei</taxon>
        <taxon>Fervidicoccales</taxon>
        <taxon>Fervidicoccaceae</taxon>
        <taxon>Fervidicoccus</taxon>
    </lineage>
</organism>
<name>A0A7C2UQV7_9CREN</name>
<feature type="domain" description="tRNA/rRNA methyltransferase SpoU type" evidence="5">
    <location>
        <begin position="4"/>
        <end position="152"/>
    </location>
</feature>
<dbReference type="GO" id="GO:0002128">
    <property type="term" value="P:tRNA nucleoside ribose methylation"/>
    <property type="evidence" value="ECO:0007669"/>
    <property type="project" value="TreeGrafter"/>
</dbReference>
<dbReference type="InterPro" id="IPR029028">
    <property type="entry name" value="Alpha/beta_knot_MTases"/>
</dbReference>
<keyword evidence="3" id="KW-0808">Transferase</keyword>